<dbReference type="EMBL" id="ML993992">
    <property type="protein sequence ID" value="KAF2201074.1"/>
    <property type="molecule type" value="Genomic_DNA"/>
</dbReference>
<reference evidence="1" key="1">
    <citation type="journal article" date="2020" name="Stud. Mycol.">
        <title>101 Dothideomycetes genomes: a test case for predicting lifestyles and emergence of pathogens.</title>
        <authorList>
            <person name="Haridas S."/>
            <person name="Albert R."/>
            <person name="Binder M."/>
            <person name="Bloem J."/>
            <person name="Labutti K."/>
            <person name="Salamov A."/>
            <person name="Andreopoulos B."/>
            <person name="Baker S."/>
            <person name="Barry K."/>
            <person name="Bills G."/>
            <person name="Bluhm B."/>
            <person name="Cannon C."/>
            <person name="Castanera R."/>
            <person name="Culley D."/>
            <person name="Daum C."/>
            <person name="Ezra D."/>
            <person name="Gonzalez J."/>
            <person name="Henrissat B."/>
            <person name="Kuo A."/>
            <person name="Liang C."/>
            <person name="Lipzen A."/>
            <person name="Lutzoni F."/>
            <person name="Magnuson J."/>
            <person name="Mondo S."/>
            <person name="Nolan M."/>
            <person name="Ohm R."/>
            <person name="Pangilinan J."/>
            <person name="Park H.-J."/>
            <person name="Ramirez L."/>
            <person name="Alfaro M."/>
            <person name="Sun H."/>
            <person name="Tritt A."/>
            <person name="Yoshinaga Y."/>
            <person name="Zwiers L.-H."/>
            <person name="Turgeon B."/>
            <person name="Goodwin S."/>
            <person name="Spatafora J."/>
            <person name="Crous P."/>
            <person name="Grigoriev I."/>
        </authorList>
    </citation>
    <scope>NUCLEOTIDE SEQUENCE</scope>
    <source>
        <strain evidence="1">ATCC 74209</strain>
    </source>
</reference>
<sequence length="268" mass="30452">MVTVGVAGRDRRRNSVGYQSLENSVYLPEVISSHAALIPVQYSEESIPEMDRVVRIIPFNRNAFVTMHCAKTVDFGEFQWILKYGEPGLWYERPSRQTLWKMTPLAAEKQLDGLPAVESPRPVTLDTPRVWASAALTTPTNDDLYDCTIHRAEGNPCQQCTDDRADVVDSCDLVYYVVISTFQANDPFIYGAHFNGKPLYKYIRCGSREVAAAEAFYTTGMDGWSVLFSCVMREGETFFERAGPVERVDELWDLTQDSHDDDVVRVYY</sequence>
<dbReference type="OrthoDB" id="3946340at2759"/>
<name>A0A9P4JMN8_9PLEO</name>
<organism evidence="1 2">
    <name type="scientific">Delitschia confertaspora ATCC 74209</name>
    <dbReference type="NCBI Taxonomy" id="1513339"/>
    <lineage>
        <taxon>Eukaryota</taxon>
        <taxon>Fungi</taxon>
        <taxon>Dikarya</taxon>
        <taxon>Ascomycota</taxon>
        <taxon>Pezizomycotina</taxon>
        <taxon>Dothideomycetes</taxon>
        <taxon>Pleosporomycetidae</taxon>
        <taxon>Pleosporales</taxon>
        <taxon>Delitschiaceae</taxon>
        <taxon>Delitschia</taxon>
    </lineage>
</organism>
<comment type="caution">
    <text evidence="1">The sequence shown here is derived from an EMBL/GenBank/DDBJ whole genome shotgun (WGS) entry which is preliminary data.</text>
</comment>
<dbReference type="AlphaFoldDB" id="A0A9P4JMN8"/>
<evidence type="ECO:0000313" key="2">
    <source>
        <dbReference type="Proteomes" id="UP000799536"/>
    </source>
</evidence>
<accession>A0A9P4JMN8</accession>
<protein>
    <submittedName>
        <fullName evidence="1">Uncharacterized protein</fullName>
    </submittedName>
</protein>
<evidence type="ECO:0000313" key="1">
    <source>
        <dbReference type="EMBL" id="KAF2201074.1"/>
    </source>
</evidence>
<dbReference type="Proteomes" id="UP000799536">
    <property type="component" value="Unassembled WGS sequence"/>
</dbReference>
<proteinExistence type="predicted"/>
<gene>
    <name evidence="1" type="ORF">GQ43DRAFT_395063</name>
</gene>
<keyword evidence="2" id="KW-1185">Reference proteome</keyword>